<proteinExistence type="predicted"/>
<dbReference type="Gene3D" id="1.10.1220.10">
    <property type="entry name" value="Met repressor-like"/>
    <property type="match status" value="1"/>
</dbReference>
<dbReference type="EMBL" id="QLTK01000002">
    <property type="protein sequence ID" value="RAS38298.1"/>
    <property type="molecule type" value="Genomic_DNA"/>
</dbReference>
<dbReference type="SUPFAM" id="SSF47598">
    <property type="entry name" value="Ribbon-helix-helix"/>
    <property type="match status" value="1"/>
</dbReference>
<evidence type="ECO:0000313" key="3">
    <source>
        <dbReference type="Proteomes" id="UP000248918"/>
    </source>
</evidence>
<protein>
    <submittedName>
        <fullName evidence="2">Arc-like DNA binding dprotein</fullName>
    </submittedName>
</protein>
<dbReference type="InterPro" id="IPR010985">
    <property type="entry name" value="Ribbon_hlx_hlx"/>
</dbReference>
<organism evidence="2 3">
    <name type="scientific">Paraburkholderia bryophila</name>
    <dbReference type="NCBI Taxonomy" id="420952"/>
    <lineage>
        <taxon>Bacteria</taxon>
        <taxon>Pseudomonadati</taxon>
        <taxon>Pseudomonadota</taxon>
        <taxon>Betaproteobacteria</taxon>
        <taxon>Burkholderiales</taxon>
        <taxon>Burkholderiaceae</taxon>
        <taxon>Paraburkholderia</taxon>
    </lineage>
</organism>
<dbReference type="RefSeq" id="WP_111929840.1">
    <property type="nucleotide sequence ID" value="NZ_CADFFP010000001.1"/>
</dbReference>
<dbReference type="InterPro" id="IPR005569">
    <property type="entry name" value="Arc_DNA-bd_dom"/>
</dbReference>
<evidence type="ECO:0000313" key="2">
    <source>
        <dbReference type="EMBL" id="RAS38298.1"/>
    </source>
</evidence>
<dbReference type="GO" id="GO:0003677">
    <property type="term" value="F:DNA binding"/>
    <property type="evidence" value="ECO:0007669"/>
    <property type="project" value="InterPro"/>
</dbReference>
<sequence>MTSEDIQTNLRLPSDLKTRLKHAADASNRSMNAEVVARLEESFNAGSTPPIDEHTLDLFAEKVGQVLDEREKNRGKR</sequence>
<dbReference type="InterPro" id="IPR013321">
    <property type="entry name" value="Arc_rbn_hlx_hlx"/>
</dbReference>
<dbReference type="Pfam" id="PF03869">
    <property type="entry name" value="Arc"/>
    <property type="match status" value="1"/>
</dbReference>
<dbReference type="Proteomes" id="UP000248918">
    <property type="component" value="Unassembled WGS sequence"/>
</dbReference>
<reference evidence="2 3" key="1">
    <citation type="submission" date="2018-06" db="EMBL/GenBank/DDBJ databases">
        <title>Genomic Encyclopedia of Type Strains, Phase III (KMG-III): the genomes of soil and plant-associated and newly described type strains.</title>
        <authorList>
            <person name="Whitman W."/>
        </authorList>
    </citation>
    <scope>NUCLEOTIDE SEQUENCE [LARGE SCALE GENOMIC DNA]</scope>
    <source>
        <strain evidence="2 3">LMG 23644</strain>
    </source>
</reference>
<dbReference type="OrthoDB" id="8913072at2"/>
<accession>A0A329CV86</accession>
<dbReference type="GO" id="GO:0006355">
    <property type="term" value="P:regulation of DNA-templated transcription"/>
    <property type="evidence" value="ECO:0007669"/>
    <property type="project" value="InterPro"/>
</dbReference>
<dbReference type="AlphaFoldDB" id="A0A329CV86"/>
<name>A0A329CV86_9BURK</name>
<comment type="caution">
    <text evidence="2">The sequence shown here is derived from an EMBL/GenBank/DDBJ whole genome shotgun (WGS) entry which is preliminary data.</text>
</comment>
<feature type="domain" description="Arc-like DNA binding" evidence="1">
    <location>
        <begin position="5"/>
        <end position="44"/>
    </location>
</feature>
<evidence type="ECO:0000259" key="1">
    <source>
        <dbReference type="Pfam" id="PF03869"/>
    </source>
</evidence>
<gene>
    <name evidence="2" type="ORF">BX591_102594</name>
</gene>